<dbReference type="Proteomes" id="UP000250235">
    <property type="component" value="Unassembled WGS sequence"/>
</dbReference>
<keyword evidence="1" id="KW-0064">Aspartyl protease</keyword>
<dbReference type="Gene3D" id="3.30.420.10">
    <property type="entry name" value="Ribonuclease H-like superfamily/Ribonuclease H"/>
    <property type="match status" value="1"/>
</dbReference>
<keyword evidence="5" id="KW-1185">Reference proteome</keyword>
<dbReference type="Pfam" id="PF25597">
    <property type="entry name" value="SH3_retrovirus"/>
    <property type="match status" value="1"/>
</dbReference>
<dbReference type="Pfam" id="PF00665">
    <property type="entry name" value="rve"/>
    <property type="match status" value="1"/>
</dbReference>
<dbReference type="PROSITE" id="PS50994">
    <property type="entry name" value="INTEGRASE"/>
    <property type="match status" value="1"/>
</dbReference>
<dbReference type="SUPFAM" id="SSF53098">
    <property type="entry name" value="Ribonuclease H-like"/>
    <property type="match status" value="1"/>
</dbReference>
<dbReference type="Pfam" id="PF07727">
    <property type="entry name" value="RVT_2"/>
    <property type="match status" value="1"/>
</dbReference>
<dbReference type="InterPro" id="IPR001584">
    <property type="entry name" value="Integrase_cat-core"/>
</dbReference>
<proteinExistence type="predicted"/>
<gene>
    <name evidence="4" type="ORF">F511_05056</name>
</gene>
<dbReference type="GO" id="GO:0015074">
    <property type="term" value="P:DNA integration"/>
    <property type="evidence" value="ECO:0007669"/>
    <property type="project" value="InterPro"/>
</dbReference>
<feature type="region of interest" description="Disordered" evidence="2">
    <location>
        <begin position="779"/>
        <end position="843"/>
    </location>
</feature>
<dbReference type="InterPro" id="IPR013103">
    <property type="entry name" value="RVT_2"/>
</dbReference>
<dbReference type="SUPFAM" id="SSF56672">
    <property type="entry name" value="DNA/RNA polymerases"/>
    <property type="match status" value="1"/>
</dbReference>
<dbReference type="GO" id="GO:0004190">
    <property type="term" value="F:aspartic-type endopeptidase activity"/>
    <property type="evidence" value="ECO:0007669"/>
    <property type="project" value="UniProtKB-KW"/>
</dbReference>
<evidence type="ECO:0000256" key="2">
    <source>
        <dbReference type="SAM" id="MobiDB-lite"/>
    </source>
</evidence>
<dbReference type="PANTHER" id="PTHR11439:SF511">
    <property type="match status" value="1"/>
</dbReference>
<evidence type="ECO:0000256" key="1">
    <source>
        <dbReference type="ARBA" id="ARBA00022750"/>
    </source>
</evidence>
<dbReference type="InterPro" id="IPR057670">
    <property type="entry name" value="SH3_retrovirus"/>
</dbReference>
<dbReference type="InterPro" id="IPR036397">
    <property type="entry name" value="RNaseH_sf"/>
</dbReference>
<dbReference type="Pfam" id="PF22936">
    <property type="entry name" value="Pol_BBD"/>
    <property type="match status" value="1"/>
</dbReference>
<evidence type="ECO:0000313" key="5">
    <source>
        <dbReference type="Proteomes" id="UP000250235"/>
    </source>
</evidence>
<dbReference type="GO" id="GO:0003676">
    <property type="term" value="F:nucleic acid binding"/>
    <property type="evidence" value="ECO:0007669"/>
    <property type="project" value="InterPro"/>
</dbReference>
<keyword evidence="1" id="KW-0378">Hydrolase</keyword>
<dbReference type="Pfam" id="PF14223">
    <property type="entry name" value="Retrotran_gag_2"/>
    <property type="match status" value="1"/>
</dbReference>
<dbReference type="InterPro" id="IPR054722">
    <property type="entry name" value="PolX-like_BBD"/>
</dbReference>
<keyword evidence="4" id="KW-0418">Kinase</keyword>
<keyword evidence="4" id="KW-0808">Transferase</keyword>
<feature type="domain" description="Integrase catalytic" evidence="3">
    <location>
        <begin position="506"/>
        <end position="672"/>
    </location>
</feature>
<name>A0A2Z7AV51_9LAMI</name>
<dbReference type="GO" id="GO:0016301">
    <property type="term" value="F:kinase activity"/>
    <property type="evidence" value="ECO:0007669"/>
    <property type="project" value="UniProtKB-KW"/>
</dbReference>
<dbReference type="EMBL" id="KV013947">
    <property type="protein sequence ID" value="KZV23217.1"/>
    <property type="molecule type" value="Genomic_DNA"/>
</dbReference>
<dbReference type="InterPro" id="IPR012337">
    <property type="entry name" value="RNaseH-like_sf"/>
</dbReference>
<dbReference type="PANTHER" id="PTHR11439">
    <property type="entry name" value="GAG-POL-RELATED RETROTRANSPOSON"/>
    <property type="match status" value="1"/>
</dbReference>
<accession>A0A2Z7AV51</accession>
<dbReference type="CDD" id="cd09272">
    <property type="entry name" value="RNase_HI_RT_Ty1"/>
    <property type="match status" value="1"/>
</dbReference>
<evidence type="ECO:0000313" key="4">
    <source>
        <dbReference type="EMBL" id="KZV23217.1"/>
    </source>
</evidence>
<keyword evidence="1" id="KW-0645">Protease</keyword>
<sequence>MLLALTAKNKIGFIDGSCVKPSDRSSNLHQWERCNAIVLSWIMSSVSKEIFAGIVYCTDASKVWADLKERFNKVSGSRIYSIQREIVCLKQGTSPVSVYFSKLKQLWDEYSSLVTLPSCACATARAYITHEQTQCLIQFLMGLNDSYGSIRSQILMMSTLPSVSQAFAIVSQEESHRMALTNHSIMEVPTTAFYSSSEKRKLDLPRCENCNIPGHTKDVCYKLVGYPQGHKLHKKFPQGKFSKGQARYPQQFSAHNTHQETSVDTPMFTPTQYEQIIKLLEHGSSPIQPAVNFAGNAHNATTTPDGSSQEWILDSGANAHITGNSKNLQNLQLCNSSIGSVRLPNGQFTHILSTGSLSIPSFCTLQNVLHVPDFKFNLLSISRFTKDHHCSVVFYPDFCFFQDLSTGKIMGIGKLYNGLYYLAGIPSRIPSKLQTRNFLSSSRLSCNSSVCNNIDINKWHQRFGHASVSRLQHLPFITDKSLTSHCPICPLSKQTRTPFPIKDHSHAAHPFSLLHMDIWGPYKIATHTGAKYFLTVVDDFSRCTWVFLLQFKSDTFSVIKDFFTFVSNHFKTRIQTIRTDNALDFFNNNCKSLFNSLGIIHQSSCPYTPQQNGLVERKHRHILNVARAIKFQASLPDQYWGECVLHAAYIINRTPTPLLSYKTPYEALFSKPPSYDHFRVFGCLCYASNINPSHKFDARARACVFLGYPLHQKGYKLLDTKTNQIFTARDVVFHENIFPFLNQHISSTAPHQSWPTSLVNHEHELFVPNTLVHTQHTIDLQPSADPPSADQPQSSVDLPSADQPQPSADPPSADHPPADQPPVPSCSPATKQTSRHRTPPRWMNDYVCSHSSTPYGLEKYLSHKYISPAYSSFLTAISQSTEPKSYKEAATDPNWRDAMAAEIAALEANNTWTIVQIPPGKKAIGCRWVYKIKYRSDGTIDRYKARLVAKGYTQQYGIDYQDTFSPVAKIVTVRCIITIAAAKAWPLHQMDVTNAFLQGDLDEDIYMTIPPGFGKQSPNLACKLLKSLYGLKQASRQWNTKFCQVLAQAGYKQSQHDHSMFSKQDGPRITILIVYVDDIVITGNDNDSISQLKLHLHKHLHIKDLGPLKYFLGIEVARSKNGICLHQRKYILELLSDAGMTGCKPFDTPMEQHIRLTTNDYDAHNTAVTEKSLTLDPLLTDPSSYQRLIGRLIYLTITRPDISYTIQHLSQFMHSPKQSHMAAAIRVLGYIKKSPGLGIFLPASNDLQLKAYCDSDWASCPMTRKSVTGYLIQLGPASISWKTKQQNTVSRSSAEAEYRAMASASCEVIWLRGLLLDMGLHINNPTHLFCDNQAALHIAMNPMYHERTKHIELDCHFIREKIQRKIITTFHISTRDQPADILTKALGSDKHQFLMSKLGLLNILQA</sequence>
<organism evidence="4 5">
    <name type="scientific">Dorcoceras hygrometricum</name>
    <dbReference type="NCBI Taxonomy" id="472368"/>
    <lineage>
        <taxon>Eukaryota</taxon>
        <taxon>Viridiplantae</taxon>
        <taxon>Streptophyta</taxon>
        <taxon>Embryophyta</taxon>
        <taxon>Tracheophyta</taxon>
        <taxon>Spermatophyta</taxon>
        <taxon>Magnoliopsida</taxon>
        <taxon>eudicotyledons</taxon>
        <taxon>Gunneridae</taxon>
        <taxon>Pentapetalae</taxon>
        <taxon>asterids</taxon>
        <taxon>lamiids</taxon>
        <taxon>Lamiales</taxon>
        <taxon>Gesneriaceae</taxon>
        <taxon>Didymocarpoideae</taxon>
        <taxon>Trichosporeae</taxon>
        <taxon>Loxocarpinae</taxon>
        <taxon>Dorcoceras</taxon>
    </lineage>
</organism>
<evidence type="ECO:0000259" key="3">
    <source>
        <dbReference type="PROSITE" id="PS50994"/>
    </source>
</evidence>
<protein>
    <submittedName>
        <fullName evidence="4">Cysteine-rich RLK (Receptor-like protein kinase) 8</fullName>
    </submittedName>
</protein>
<dbReference type="InterPro" id="IPR043502">
    <property type="entry name" value="DNA/RNA_pol_sf"/>
</dbReference>
<keyword evidence="4" id="KW-0675">Receptor</keyword>
<reference evidence="4 5" key="1">
    <citation type="journal article" date="2015" name="Proc. Natl. Acad. Sci. U.S.A.">
        <title>The resurrection genome of Boea hygrometrica: A blueprint for survival of dehydration.</title>
        <authorList>
            <person name="Xiao L."/>
            <person name="Yang G."/>
            <person name="Zhang L."/>
            <person name="Yang X."/>
            <person name="Zhao S."/>
            <person name="Ji Z."/>
            <person name="Zhou Q."/>
            <person name="Hu M."/>
            <person name="Wang Y."/>
            <person name="Chen M."/>
            <person name="Xu Y."/>
            <person name="Jin H."/>
            <person name="Xiao X."/>
            <person name="Hu G."/>
            <person name="Bao F."/>
            <person name="Hu Y."/>
            <person name="Wan P."/>
            <person name="Li L."/>
            <person name="Deng X."/>
            <person name="Kuang T."/>
            <person name="Xiang C."/>
            <person name="Zhu J.K."/>
            <person name="Oliver M.J."/>
            <person name="He Y."/>
        </authorList>
    </citation>
    <scope>NUCLEOTIDE SEQUENCE [LARGE SCALE GENOMIC DNA]</scope>
    <source>
        <strain evidence="5">cv. XS01</strain>
    </source>
</reference>
<dbReference type="OrthoDB" id="1711174at2759"/>